<organism evidence="2 3">
    <name type="scientific">Schizothecium vesticola</name>
    <dbReference type="NCBI Taxonomy" id="314040"/>
    <lineage>
        <taxon>Eukaryota</taxon>
        <taxon>Fungi</taxon>
        <taxon>Dikarya</taxon>
        <taxon>Ascomycota</taxon>
        <taxon>Pezizomycotina</taxon>
        <taxon>Sordariomycetes</taxon>
        <taxon>Sordariomycetidae</taxon>
        <taxon>Sordariales</taxon>
        <taxon>Schizotheciaceae</taxon>
        <taxon>Schizothecium</taxon>
    </lineage>
</organism>
<dbReference type="Proteomes" id="UP001172155">
    <property type="component" value="Unassembled WGS sequence"/>
</dbReference>
<dbReference type="EMBL" id="JAUKUD010000001">
    <property type="protein sequence ID" value="KAK0753432.1"/>
    <property type="molecule type" value="Genomic_DNA"/>
</dbReference>
<comment type="caution">
    <text evidence="2">The sequence shown here is derived from an EMBL/GenBank/DDBJ whole genome shotgun (WGS) entry which is preliminary data.</text>
</comment>
<evidence type="ECO:0000313" key="2">
    <source>
        <dbReference type="EMBL" id="KAK0753432.1"/>
    </source>
</evidence>
<dbReference type="AlphaFoldDB" id="A0AA40F901"/>
<sequence>MAALSCRGRGVLLPAGLLGASFWDRGNPGCLRGGICLGKKVRGITSPSFSRLSHLSRAGLPPRHHALRKAGAAQRLAGRTRNGGQTSQLPQVP</sequence>
<accession>A0AA40F901</accession>
<keyword evidence="3" id="KW-1185">Reference proteome</keyword>
<evidence type="ECO:0000313" key="3">
    <source>
        <dbReference type="Proteomes" id="UP001172155"/>
    </source>
</evidence>
<protein>
    <submittedName>
        <fullName evidence="2">Uncharacterized protein</fullName>
    </submittedName>
</protein>
<proteinExistence type="predicted"/>
<feature type="compositionally biased region" description="Polar residues" evidence="1">
    <location>
        <begin position="82"/>
        <end position="93"/>
    </location>
</feature>
<evidence type="ECO:0000256" key="1">
    <source>
        <dbReference type="SAM" id="MobiDB-lite"/>
    </source>
</evidence>
<feature type="region of interest" description="Disordered" evidence="1">
    <location>
        <begin position="69"/>
        <end position="93"/>
    </location>
</feature>
<name>A0AA40F901_9PEZI</name>
<gene>
    <name evidence="2" type="ORF">B0T18DRAFT_396783</name>
</gene>
<reference evidence="2" key="1">
    <citation type="submission" date="2023-06" db="EMBL/GenBank/DDBJ databases">
        <title>Genome-scale phylogeny and comparative genomics of the fungal order Sordariales.</title>
        <authorList>
            <consortium name="Lawrence Berkeley National Laboratory"/>
            <person name="Hensen N."/>
            <person name="Bonometti L."/>
            <person name="Westerberg I."/>
            <person name="Brannstrom I.O."/>
            <person name="Guillou S."/>
            <person name="Cros-Aarteil S."/>
            <person name="Calhoun S."/>
            <person name="Haridas S."/>
            <person name="Kuo A."/>
            <person name="Mondo S."/>
            <person name="Pangilinan J."/>
            <person name="Riley R."/>
            <person name="LaButti K."/>
            <person name="Andreopoulos B."/>
            <person name="Lipzen A."/>
            <person name="Chen C."/>
            <person name="Yanf M."/>
            <person name="Daum C."/>
            <person name="Ng V."/>
            <person name="Clum A."/>
            <person name="Steindorff A."/>
            <person name="Ohm R."/>
            <person name="Martin F."/>
            <person name="Silar P."/>
            <person name="Natvig D."/>
            <person name="Lalanne C."/>
            <person name="Gautier V."/>
            <person name="Ament-velasquez S.L."/>
            <person name="Kruys A."/>
            <person name="Hutchinson M.I."/>
            <person name="Powell A.J."/>
            <person name="Barry K."/>
            <person name="Miller A.N."/>
            <person name="Grigoriev I.V."/>
            <person name="Debuchy R."/>
            <person name="Gladieux P."/>
            <person name="Thoren M.H."/>
            <person name="Johannesson H."/>
        </authorList>
    </citation>
    <scope>NUCLEOTIDE SEQUENCE</scope>
    <source>
        <strain evidence="2">SMH3187-1</strain>
    </source>
</reference>